<comment type="caution">
    <text evidence="1">The sequence shown here is derived from an EMBL/GenBank/DDBJ whole genome shotgun (WGS) entry which is preliminary data.</text>
</comment>
<gene>
    <name evidence="1" type="ORF">PsorP6_007230</name>
</gene>
<protein>
    <submittedName>
        <fullName evidence="1">Uncharacterized protein</fullName>
    </submittedName>
</protein>
<dbReference type="EMBL" id="CM047582">
    <property type="protein sequence ID" value="KAI9914866.1"/>
    <property type="molecule type" value="Genomic_DNA"/>
</dbReference>
<evidence type="ECO:0000313" key="1">
    <source>
        <dbReference type="EMBL" id="KAI9914866.1"/>
    </source>
</evidence>
<dbReference type="Proteomes" id="UP001163321">
    <property type="component" value="Chromosome 3"/>
</dbReference>
<proteinExistence type="predicted"/>
<name>A0ACC0WA12_9STRA</name>
<keyword evidence="2" id="KW-1185">Reference proteome</keyword>
<sequence>MVASTTSPRSTASVPGGPEAPISALNKCRYKTGKCMNARSRKRNGQPHQLCLFHRDKANQIQRKFDRQKRHVARSKKASETQPRLTVPPALSMRDMAALAGLTPVSAGTTYSMSSPSSTASFSRTKVQMHTPASVDCPLNDGLWTTATISLEYQSVHMRYYQSYLSMDEIDFLCSAILE</sequence>
<evidence type="ECO:0000313" key="2">
    <source>
        <dbReference type="Proteomes" id="UP001163321"/>
    </source>
</evidence>
<reference evidence="1 2" key="1">
    <citation type="journal article" date="2022" name="bioRxiv">
        <title>The genome of the oomycete Peronosclerospora sorghi, a cosmopolitan pathogen of maize and sorghum, is inflated with dispersed pseudogenes.</title>
        <authorList>
            <person name="Fletcher K."/>
            <person name="Martin F."/>
            <person name="Isakeit T."/>
            <person name="Cavanaugh K."/>
            <person name="Magill C."/>
            <person name="Michelmore R."/>
        </authorList>
    </citation>
    <scope>NUCLEOTIDE SEQUENCE [LARGE SCALE GENOMIC DNA]</scope>
    <source>
        <strain evidence="1">P6</strain>
    </source>
</reference>
<accession>A0ACC0WA12</accession>
<organism evidence="1 2">
    <name type="scientific">Peronosclerospora sorghi</name>
    <dbReference type="NCBI Taxonomy" id="230839"/>
    <lineage>
        <taxon>Eukaryota</taxon>
        <taxon>Sar</taxon>
        <taxon>Stramenopiles</taxon>
        <taxon>Oomycota</taxon>
        <taxon>Peronosporomycetes</taxon>
        <taxon>Peronosporales</taxon>
        <taxon>Peronosporaceae</taxon>
        <taxon>Peronosclerospora</taxon>
    </lineage>
</organism>